<keyword evidence="2" id="KW-1185">Reference proteome</keyword>
<accession>A0AA38MU40</accession>
<gene>
    <name evidence="1" type="ORF">DFJ43DRAFT_1167103</name>
</gene>
<name>A0AA38MU40_9AGAR</name>
<evidence type="ECO:0000313" key="1">
    <source>
        <dbReference type="EMBL" id="KAJ3712076.1"/>
    </source>
</evidence>
<dbReference type="Proteomes" id="UP001176059">
    <property type="component" value="Unassembled WGS sequence"/>
</dbReference>
<comment type="caution">
    <text evidence="1">The sequence shown here is derived from an EMBL/GenBank/DDBJ whole genome shotgun (WGS) entry which is preliminary data.</text>
</comment>
<evidence type="ECO:0000313" key="2">
    <source>
        <dbReference type="Proteomes" id="UP001176059"/>
    </source>
</evidence>
<dbReference type="AlphaFoldDB" id="A0AA38MU40"/>
<dbReference type="EMBL" id="JANVFO010000112">
    <property type="protein sequence ID" value="KAJ3712076.1"/>
    <property type="molecule type" value="Genomic_DNA"/>
</dbReference>
<reference evidence="1" key="2">
    <citation type="journal article" date="2023" name="Proc. Natl. Acad. Sci. U.S.A.">
        <title>A global phylogenomic analysis of the shiitake genus Lentinula.</title>
        <authorList>
            <person name="Sierra-Patev S."/>
            <person name="Min B."/>
            <person name="Naranjo-Ortiz M."/>
            <person name="Looney B."/>
            <person name="Konkel Z."/>
            <person name="Slot J.C."/>
            <person name="Sakamoto Y."/>
            <person name="Steenwyk J.L."/>
            <person name="Rokas A."/>
            <person name="Carro J."/>
            <person name="Camarero S."/>
            <person name="Ferreira P."/>
            <person name="Molpeceres G."/>
            <person name="Ruiz-Duenas F.J."/>
            <person name="Serrano A."/>
            <person name="Henrissat B."/>
            <person name="Drula E."/>
            <person name="Hughes K.W."/>
            <person name="Mata J.L."/>
            <person name="Ishikawa N.K."/>
            <person name="Vargas-Isla R."/>
            <person name="Ushijima S."/>
            <person name="Smith C.A."/>
            <person name="Donoghue J."/>
            <person name="Ahrendt S."/>
            <person name="Andreopoulos W."/>
            <person name="He G."/>
            <person name="LaButti K."/>
            <person name="Lipzen A."/>
            <person name="Ng V."/>
            <person name="Riley R."/>
            <person name="Sandor L."/>
            <person name="Barry K."/>
            <person name="Martinez A.T."/>
            <person name="Xiao Y."/>
            <person name="Gibbons J.G."/>
            <person name="Terashima K."/>
            <person name="Grigoriev I.V."/>
            <person name="Hibbett D."/>
        </authorList>
    </citation>
    <scope>NUCLEOTIDE SEQUENCE</scope>
    <source>
        <strain evidence="1">ET3784</strain>
    </source>
</reference>
<organism evidence="1 2">
    <name type="scientific">Lentinula guzmanii</name>
    <dbReference type="NCBI Taxonomy" id="2804957"/>
    <lineage>
        <taxon>Eukaryota</taxon>
        <taxon>Fungi</taxon>
        <taxon>Dikarya</taxon>
        <taxon>Basidiomycota</taxon>
        <taxon>Agaricomycotina</taxon>
        <taxon>Agaricomycetes</taxon>
        <taxon>Agaricomycetidae</taxon>
        <taxon>Agaricales</taxon>
        <taxon>Marasmiineae</taxon>
        <taxon>Omphalotaceae</taxon>
        <taxon>Lentinula</taxon>
    </lineage>
</organism>
<sequence>MPVIRLDRASPVPQLFSVGGRENFGRIGIYMNKRMLNEAIEAIQDSQDTYSIPKSDAEYWDVKGVVETLEEASETRVVRYNVMKQSKRGYARPISLCFKEWVRIAVPPKSNHEGRISCQLTSRKQGLEVRSRLFYPRVGWRWTHKEKEEKDRLMIDQLDIGPGVLVTMFWPVTAWG</sequence>
<reference evidence="1" key="1">
    <citation type="submission" date="2022-08" db="EMBL/GenBank/DDBJ databases">
        <authorList>
            <consortium name="DOE Joint Genome Institute"/>
            <person name="Min B."/>
            <person name="Sierra-Patev S."/>
            <person name="Naranjo-Ortiz M."/>
            <person name="Looney B."/>
            <person name="Konkel Z."/>
            <person name="Slot J.C."/>
            <person name="Sakamoto Y."/>
            <person name="Steenwyk J.L."/>
            <person name="Rokas A."/>
            <person name="Carro J."/>
            <person name="Camarero S."/>
            <person name="Ferreira P."/>
            <person name="Molpeceres G."/>
            <person name="Ruiz-duenas F.J."/>
            <person name="Serrano A."/>
            <person name="Henrissat B."/>
            <person name="Drula E."/>
            <person name="Hughes K.W."/>
            <person name="Mata J.L."/>
            <person name="Ishikawa N.K."/>
            <person name="Vargas-Isla R."/>
            <person name="Ushijima S."/>
            <person name="Smith C.A."/>
            <person name="Ahrendt S."/>
            <person name="Andreopoulos W."/>
            <person name="He G."/>
            <person name="LaButti K."/>
            <person name="Lipzen A."/>
            <person name="Ng V."/>
            <person name="Riley R."/>
            <person name="Sandor L."/>
            <person name="Barry K."/>
            <person name="Martinez A.T."/>
            <person name="Xiao Y."/>
            <person name="Gibbons J.G."/>
            <person name="Terashima K."/>
            <person name="Hibbett D.S."/>
            <person name="Grigoriev I.V."/>
        </authorList>
    </citation>
    <scope>NUCLEOTIDE SEQUENCE</scope>
    <source>
        <strain evidence="1">ET3784</strain>
    </source>
</reference>
<proteinExistence type="predicted"/>
<protein>
    <submittedName>
        <fullName evidence="1">Uncharacterized protein</fullName>
    </submittedName>
</protein>